<dbReference type="InterPro" id="IPR029058">
    <property type="entry name" value="AB_hydrolase_fold"/>
</dbReference>
<protein>
    <submittedName>
        <fullName evidence="2">Alpha/beta hydrolase</fullName>
    </submittedName>
</protein>
<keyword evidence="3" id="KW-1185">Reference proteome</keyword>
<reference evidence="2 3" key="1">
    <citation type="journal article" date="2018" name="Int. J. Syst. Evol. Microbiol.">
        <title>Pseudooceanicola lipolyticus sp. nov., a marine alphaproteobacterium, reclassification of Oceanicola flagellatus as Pseudooceanicola flagellatus comb. nov. and emended description of the genus Pseudooceanicola.</title>
        <authorList>
            <person name="Huang M.-M."/>
            <person name="Guo L.-L."/>
            <person name="Wu Y.-H."/>
            <person name="Lai Q.-L."/>
            <person name="Shao Z.-Z."/>
            <person name="Wang C.-S."/>
            <person name="Wu M."/>
            <person name="Xu X.-W."/>
        </authorList>
    </citation>
    <scope>NUCLEOTIDE SEQUENCE [LARGE SCALE GENOMIC DNA]</scope>
    <source>
        <strain evidence="2 3">157</strain>
    </source>
</reference>
<dbReference type="EMBL" id="PGTB01000075">
    <property type="protein sequence ID" value="PJE35706.1"/>
    <property type="molecule type" value="Genomic_DNA"/>
</dbReference>
<dbReference type="Proteomes" id="UP000231553">
    <property type="component" value="Unassembled WGS sequence"/>
</dbReference>
<accession>A0A2M8IYT9</accession>
<gene>
    <name evidence="2" type="ORF">CVM52_15700</name>
</gene>
<dbReference type="OrthoDB" id="5416147at2"/>
<dbReference type="GO" id="GO:0016787">
    <property type="term" value="F:hydrolase activity"/>
    <property type="evidence" value="ECO:0007669"/>
    <property type="project" value="UniProtKB-KW"/>
</dbReference>
<dbReference type="Pfam" id="PF12146">
    <property type="entry name" value="Hydrolase_4"/>
    <property type="match status" value="1"/>
</dbReference>
<dbReference type="AlphaFoldDB" id="A0A2M8IYT9"/>
<dbReference type="SUPFAM" id="SSF53474">
    <property type="entry name" value="alpha/beta-Hydrolases"/>
    <property type="match status" value="1"/>
</dbReference>
<sequence>EALAAARAVGERVVVIGTSTGGTLAVAAALDPEMSRDVAAMILIAPNFAVNNPMAGLLTWPGARYWLPWVMGEERAFEPRSEAQARYWTTRYPVVAVLPMAALVRAVKALDLSQIAIPALFWFSPDDRVVRAEATERVAARWGGPVTLRRVTMGPGDDRNAHVVAGDALSPGQTDLAAAEMTAWLRQVLGL</sequence>
<feature type="domain" description="Serine aminopeptidase S33" evidence="1">
    <location>
        <begin position="6"/>
        <end position="143"/>
    </location>
</feature>
<comment type="caution">
    <text evidence="2">The sequence shown here is derived from an EMBL/GenBank/DDBJ whole genome shotgun (WGS) entry which is preliminary data.</text>
</comment>
<evidence type="ECO:0000313" key="2">
    <source>
        <dbReference type="EMBL" id="PJE35706.1"/>
    </source>
</evidence>
<name>A0A2M8IYT9_9RHOB</name>
<evidence type="ECO:0000313" key="3">
    <source>
        <dbReference type="Proteomes" id="UP000231553"/>
    </source>
</evidence>
<proteinExistence type="predicted"/>
<organism evidence="2 3">
    <name type="scientific">Pseudooceanicola lipolyticus</name>
    <dbReference type="NCBI Taxonomy" id="2029104"/>
    <lineage>
        <taxon>Bacteria</taxon>
        <taxon>Pseudomonadati</taxon>
        <taxon>Pseudomonadota</taxon>
        <taxon>Alphaproteobacteria</taxon>
        <taxon>Rhodobacterales</taxon>
        <taxon>Paracoccaceae</taxon>
        <taxon>Pseudooceanicola</taxon>
    </lineage>
</organism>
<keyword evidence="2" id="KW-0378">Hydrolase</keyword>
<evidence type="ECO:0000259" key="1">
    <source>
        <dbReference type="Pfam" id="PF12146"/>
    </source>
</evidence>
<dbReference type="InterPro" id="IPR022742">
    <property type="entry name" value="Hydrolase_4"/>
</dbReference>
<dbReference type="Gene3D" id="3.40.50.1820">
    <property type="entry name" value="alpha/beta hydrolase"/>
    <property type="match status" value="1"/>
</dbReference>
<feature type="non-terminal residue" evidence="2">
    <location>
        <position position="1"/>
    </location>
</feature>
<dbReference type="RefSeq" id="WP_133119866.1">
    <property type="nucleotide sequence ID" value="NZ_PGTB01000075.1"/>
</dbReference>